<feature type="chain" id="PRO_5044757429" description="EB domain-containing protein" evidence="1">
    <location>
        <begin position="26"/>
        <end position="301"/>
    </location>
</feature>
<evidence type="ECO:0000313" key="4">
    <source>
        <dbReference type="Proteomes" id="UP001620645"/>
    </source>
</evidence>
<dbReference type="InterPro" id="IPR006150">
    <property type="entry name" value="Cys_repeat_1"/>
</dbReference>
<reference evidence="3 4" key="1">
    <citation type="submission" date="2024-10" db="EMBL/GenBank/DDBJ databases">
        <authorList>
            <person name="Kim D."/>
        </authorList>
    </citation>
    <scope>NUCLEOTIDE SEQUENCE [LARGE SCALE GENOMIC DNA]</scope>
    <source>
        <strain evidence="3">Taebaek</strain>
    </source>
</reference>
<name>A0ABD2IJZ3_HETSC</name>
<feature type="signal peptide" evidence="1">
    <location>
        <begin position="1"/>
        <end position="25"/>
    </location>
</feature>
<dbReference type="EMBL" id="JBICCN010000326">
    <property type="protein sequence ID" value="KAL3077565.1"/>
    <property type="molecule type" value="Genomic_DNA"/>
</dbReference>
<proteinExistence type="predicted"/>
<accession>A0ABD2IJZ3</accession>
<keyword evidence="1" id="KW-0732">Signal</keyword>
<evidence type="ECO:0000313" key="3">
    <source>
        <dbReference type="EMBL" id="KAL3077565.1"/>
    </source>
</evidence>
<protein>
    <recommendedName>
        <fullName evidence="2">EB domain-containing protein</fullName>
    </recommendedName>
</protein>
<organism evidence="3 4">
    <name type="scientific">Heterodera schachtii</name>
    <name type="common">Sugarbeet cyst nematode worm</name>
    <name type="synonym">Tylenchus schachtii</name>
    <dbReference type="NCBI Taxonomy" id="97005"/>
    <lineage>
        <taxon>Eukaryota</taxon>
        <taxon>Metazoa</taxon>
        <taxon>Ecdysozoa</taxon>
        <taxon>Nematoda</taxon>
        <taxon>Chromadorea</taxon>
        <taxon>Rhabditida</taxon>
        <taxon>Tylenchina</taxon>
        <taxon>Tylenchomorpha</taxon>
        <taxon>Tylenchoidea</taxon>
        <taxon>Heteroderidae</taxon>
        <taxon>Heteroderinae</taxon>
        <taxon>Heterodera</taxon>
    </lineage>
</organism>
<dbReference type="Pfam" id="PF01683">
    <property type="entry name" value="EB"/>
    <property type="match status" value="2"/>
</dbReference>
<dbReference type="InterPro" id="IPR006149">
    <property type="entry name" value="EB_dom"/>
</dbReference>
<dbReference type="Proteomes" id="UP001620645">
    <property type="component" value="Unassembled WGS sequence"/>
</dbReference>
<gene>
    <name evidence="3" type="ORF">niasHS_012271</name>
</gene>
<evidence type="ECO:0000259" key="2">
    <source>
        <dbReference type="Pfam" id="PF01683"/>
    </source>
</evidence>
<dbReference type="SMART" id="SM00289">
    <property type="entry name" value="WR1"/>
    <property type="match status" value="2"/>
</dbReference>
<feature type="domain" description="EB" evidence="2">
    <location>
        <begin position="75"/>
        <end position="118"/>
    </location>
</feature>
<feature type="domain" description="EB" evidence="2">
    <location>
        <begin position="123"/>
        <end position="186"/>
    </location>
</feature>
<comment type="caution">
    <text evidence="3">The sequence shown here is derived from an EMBL/GenBank/DDBJ whole genome shotgun (WGS) entry which is preliminary data.</text>
</comment>
<dbReference type="AlphaFoldDB" id="A0ABD2IJZ3"/>
<keyword evidence="4" id="KW-1185">Reference proteome</keyword>
<evidence type="ECO:0000256" key="1">
    <source>
        <dbReference type="SAM" id="SignalP"/>
    </source>
</evidence>
<sequence>MKWVCLGRFLFFAGILINALPASNSLFHLLKCHRFGRKCGILCAFDVQRCECPAEQWKKLRQSCSRSLKGRRLICASQKVRKAGRCYKRKKPGEFCKFSDQCIDEGPAQYSCIGNLCQIPPECSPGHVSIGAECLPYAVTGGFFKIMLVGLCIFRRFGGECVHPIQCLAGSVCIKGRCRGPCEENQVFIEDGCVQYEGAGCVARACVRHKCPRAFPSCNYVPQKNGYLCCSTAQCPDPLSIPQLSQLTNEVVDCMTEQCGPGFTCQFSNNGKGRYICCSIPSQQKQKRKEIINQNSFLWSF</sequence>